<feature type="compositionally biased region" description="Low complexity" evidence="1">
    <location>
        <begin position="107"/>
        <end position="116"/>
    </location>
</feature>
<organism evidence="2 3">
    <name type="scientific">Xylaria arbuscula</name>
    <dbReference type="NCBI Taxonomy" id="114810"/>
    <lineage>
        <taxon>Eukaryota</taxon>
        <taxon>Fungi</taxon>
        <taxon>Dikarya</taxon>
        <taxon>Ascomycota</taxon>
        <taxon>Pezizomycotina</taxon>
        <taxon>Sordariomycetes</taxon>
        <taxon>Xylariomycetidae</taxon>
        <taxon>Xylariales</taxon>
        <taxon>Xylariaceae</taxon>
        <taxon>Xylaria</taxon>
    </lineage>
</organism>
<accession>A0A9W8NGK4</accession>
<comment type="caution">
    <text evidence="2">The sequence shown here is derived from an EMBL/GenBank/DDBJ whole genome shotgun (WGS) entry which is preliminary data.</text>
</comment>
<reference evidence="2" key="1">
    <citation type="submission" date="2022-07" db="EMBL/GenBank/DDBJ databases">
        <title>Genome Sequence of Xylaria arbuscula.</title>
        <authorList>
            <person name="Buettner E."/>
        </authorList>
    </citation>
    <scope>NUCLEOTIDE SEQUENCE</scope>
    <source>
        <strain evidence="2">VT107</strain>
    </source>
</reference>
<evidence type="ECO:0000256" key="1">
    <source>
        <dbReference type="SAM" id="MobiDB-lite"/>
    </source>
</evidence>
<keyword evidence="3" id="KW-1185">Reference proteome</keyword>
<name>A0A9W8NGK4_9PEZI</name>
<gene>
    <name evidence="2" type="ORF">NPX13_g3830</name>
</gene>
<dbReference type="EMBL" id="JANPWZ010000501">
    <property type="protein sequence ID" value="KAJ3576042.1"/>
    <property type="molecule type" value="Genomic_DNA"/>
</dbReference>
<feature type="region of interest" description="Disordered" evidence="1">
    <location>
        <begin position="147"/>
        <end position="203"/>
    </location>
</feature>
<feature type="compositionally biased region" description="Low complexity" evidence="1">
    <location>
        <begin position="37"/>
        <end position="50"/>
    </location>
</feature>
<feature type="compositionally biased region" description="Polar residues" evidence="1">
    <location>
        <begin position="71"/>
        <end position="83"/>
    </location>
</feature>
<feature type="region of interest" description="Disordered" evidence="1">
    <location>
        <begin position="31"/>
        <end position="130"/>
    </location>
</feature>
<dbReference type="Proteomes" id="UP001148614">
    <property type="component" value="Unassembled WGS sequence"/>
</dbReference>
<proteinExistence type="predicted"/>
<feature type="compositionally biased region" description="Polar residues" evidence="1">
    <location>
        <begin position="96"/>
        <end position="106"/>
    </location>
</feature>
<evidence type="ECO:0000313" key="3">
    <source>
        <dbReference type="Proteomes" id="UP001148614"/>
    </source>
</evidence>
<feature type="compositionally biased region" description="Polar residues" evidence="1">
    <location>
        <begin position="147"/>
        <end position="162"/>
    </location>
</feature>
<dbReference type="AlphaFoldDB" id="A0A9W8NGK4"/>
<evidence type="ECO:0000313" key="2">
    <source>
        <dbReference type="EMBL" id="KAJ3576042.1"/>
    </source>
</evidence>
<protein>
    <submittedName>
        <fullName evidence="2">Uncharacterized protein</fullName>
    </submittedName>
</protein>
<sequence length="350" mass="38819">MSSNGSTPGSPRWSKRSSGSLFLSSRYMAVGSANGESQSQSQSEFQSKAQNEAIVDLSEPWNPSYAFSPDTLGSQAQPQAQSRGQKEPLVDLSEPWNPSSHFSCDTSSSRSQAQSRVQNKPLVDLSEPWDPPTPFLLTQWALRSQSQAQSRTQNRQLVTSSEIWDATHPHSPSRQVMSSEIPYPAPPALSTRRPGDDDNDDNDGLFLSSKYMKPVTLNPNTQSPWNLTNRAELHTTRLASLHIEEHPRQNTTIGLALSTSGPSTSKRLTAAEADNDADFINTVVDRIYTSLKLENRPALSHFETADNTLDDELLGNIPVEGDAEFLEITAMHWWGVMCRARHEGRSRRDE</sequence>